<dbReference type="PANTHER" id="PTHR36851">
    <property type="entry name" value="UNNAMED PRODUCT"/>
    <property type="match status" value="1"/>
</dbReference>
<feature type="transmembrane region" description="Helical" evidence="1">
    <location>
        <begin position="43"/>
        <end position="66"/>
    </location>
</feature>
<evidence type="ECO:0000313" key="2">
    <source>
        <dbReference type="EMBL" id="MCA9302355.1"/>
    </source>
</evidence>
<reference evidence="2" key="1">
    <citation type="submission" date="2020-04" db="EMBL/GenBank/DDBJ databases">
        <authorList>
            <person name="Zhang T."/>
        </authorList>
    </citation>
    <scope>NUCLEOTIDE SEQUENCE</scope>
    <source>
        <strain evidence="2">HKST-UBA80</strain>
    </source>
</reference>
<dbReference type="SUPFAM" id="SSF53448">
    <property type="entry name" value="Nucleotide-diphospho-sugar transferases"/>
    <property type="match status" value="1"/>
</dbReference>
<accession>A0A955E1J6</accession>
<name>A0A955E1J6_UNCKA</name>
<keyword evidence="1" id="KW-0472">Membrane</keyword>
<proteinExistence type="predicted"/>
<evidence type="ECO:0000313" key="3">
    <source>
        <dbReference type="Proteomes" id="UP000714817"/>
    </source>
</evidence>
<evidence type="ECO:0008006" key="4">
    <source>
        <dbReference type="Google" id="ProtNLM"/>
    </source>
</evidence>
<keyword evidence="1" id="KW-0812">Transmembrane</keyword>
<dbReference type="AlphaFoldDB" id="A0A955E1J6"/>
<keyword evidence="1" id="KW-1133">Transmembrane helix</keyword>
<protein>
    <recommendedName>
        <fullName evidence="4">Glycosyltransferase 2-like domain-containing protein</fullName>
    </recommendedName>
</protein>
<feature type="transmembrane region" description="Helical" evidence="1">
    <location>
        <begin position="400"/>
        <end position="419"/>
    </location>
</feature>
<feature type="transmembrane region" description="Helical" evidence="1">
    <location>
        <begin position="431"/>
        <end position="450"/>
    </location>
</feature>
<feature type="transmembrane region" description="Helical" evidence="1">
    <location>
        <begin position="16"/>
        <end position="37"/>
    </location>
</feature>
<sequence length="516" mass="59686">MVNKFALKYDKQTQRFFEILPGTLTWAMLLSPFWLGLLAPNVFIFYITFLTVLWVYLAGTSAYGVMLGYKKYQQELNVNWIEECANLNFETLPDHNTLPPSLKDLKIFVLIPVVNEPRQVLSAMLEGLQAQTFPSEQTALIFALEEKFAEEIEKTIRDLLKNDLSKFGEILFFRHPANIEGEVKGVAGPNRTWGAKHAVEVLKEKNENLRNYIFYTMDADHVLHEQFLARLAHLYLTSDKRDHKFYTTAVHLFNNNIWEVPTLPRIEANSITLGTLSEWAQGKAHVKDTFANYATSLTTLIDADYWEVKIGIIDDAVFFWRAFFVRKGDFIGVPHYIPFSADAVQEQNYLRTHKSMYKQLLRWGWGVVKVPMSLKGFLQRGDIPLSVKLVWTKRHLETSVIYLTTVYLMTFGLTLLTLVNPRAAQASFSYTLPDVVSFLLTVALVFFVPLTVFRSRIVKPIPKDWPLWRRLLVLFEGPMVVINLFTFSFLPFIEAQTRMMLGNKMKDLYHTPKVRK</sequence>
<dbReference type="EMBL" id="JAGQNY010000012">
    <property type="protein sequence ID" value="MCA9302355.1"/>
    <property type="molecule type" value="Genomic_DNA"/>
</dbReference>
<reference evidence="2" key="2">
    <citation type="journal article" date="2021" name="Microbiome">
        <title>Successional dynamics and alternative stable states in a saline activated sludge microbial community over 9 years.</title>
        <authorList>
            <person name="Wang Y."/>
            <person name="Ye J."/>
            <person name="Ju F."/>
            <person name="Liu L."/>
            <person name="Boyd J.A."/>
            <person name="Deng Y."/>
            <person name="Parks D.H."/>
            <person name="Jiang X."/>
            <person name="Yin X."/>
            <person name="Woodcroft B.J."/>
            <person name="Tyson G.W."/>
            <person name="Hugenholtz P."/>
            <person name="Polz M.F."/>
            <person name="Zhang T."/>
        </authorList>
    </citation>
    <scope>NUCLEOTIDE SEQUENCE</scope>
    <source>
        <strain evidence="2">HKST-UBA80</strain>
    </source>
</reference>
<evidence type="ECO:0000256" key="1">
    <source>
        <dbReference type="SAM" id="Phobius"/>
    </source>
</evidence>
<organism evidence="2 3">
    <name type="scientific">candidate division WWE3 bacterium</name>
    <dbReference type="NCBI Taxonomy" id="2053526"/>
    <lineage>
        <taxon>Bacteria</taxon>
        <taxon>Katanobacteria</taxon>
    </lineage>
</organism>
<feature type="transmembrane region" description="Helical" evidence="1">
    <location>
        <begin position="471"/>
        <end position="493"/>
    </location>
</feature>
<gene>
    <name evidence="2" type="ORF">KDA10_03305</name>
</gene>
<dbReference type="Gene3D" id="3.90.550.10">
    <property type="entry name" value="Spore Coat Polysaccharide Biosynthesis Protein SpsA, Chain A"/>
    <property type="match status" value="1"/>
</dbReference>
<dbReference type="PANTHER" id="PTHR36851:SF1">
    <property type="entry name" value="GLYCO_TRANS_2-LIKE DOMAIN-CONTAINING PROTEIN"/>
    <property type="match status" value="1"/>
</dbReference>
<dbReference type="InterPro" id="IPR029044">
    <property type="entry name" value="Nucleotide-diphossugar_trans"/>
</dbReference>
<comment type="caution">
    <text evidence="2">The sequence shown here is derived from an EMBL/GenBank/DDBJ whole genome shotgun (WGS) entry which is preliminary data.</text>
</comment>
<dbReference type="Proteomes" id="UP000714817">
    <property type="component" value="Unassembled WGS sequence"/>
</dbReference>